<feature type="non-terminal residue" evidence="2">
    <location>
        <position position="50"/>
    </location>
</feature>
<keyword evidence="1" id="KW-0812">Transmembrane</keyword>
<reference evidence="2 3" key="1">
    <citation type="journal article" date="2013" name="PLoS Pathog.">
        <title>Genomic analysis of the Kiwifruit pathogen Pseudomonas syringae pv. actinidiae provides insight into the origins of an emergent plant disease.</title>
        <authorList>
            <person name="McCann H.C."/>
            <person name="Rikkerink E.H."/>
            <person name="Bertels F."/>
            <person name="Fiers M."/>
            <person name="Lu A."/>
            <person name="Rees-George J."/>
            <person name="Andersen M.T."/>
            <person name="Gleave A.P."/>
            <person name="Haubold B."/>
            <person name="Wohlers M.W."/>
            <person name="Guttman D.S."/>
            <person name="Wang P.W."/>
            <person name="Straub C."/>
            <person name="Vanneste J.L."/>
            <person name="Rainey P.B."/>
            <person name="Templeton M.D."/>
        </authorList>
    </citation>
    <scope>NUCLEOTIDE SEQUENCE [LARGE SCALE GENOMIC DNA]</scope>
    <source>
        <strain evidence="2 3">ICMP 19096</strain>
    </source>
</reference>
<evidence type="ECO:0000313" key="3">
    <source>
        <dbReference type="Proteomes" id="UP000018849"/>
    </source>
</evidence>
<feature type="transmembrane region" description="Helical" evidence="1">
    <location>
        <begin position="25"/>
        <end position="49"/>
    </location>
</feature>
<protein>
    <submittedName>
        <fullName evidence="2">Transglutaminase</fullName>
    </submittedName>
</protein>
<comment type="caution">
    <text evidence="2">The sequence shown here is derived from an EMBL/GenBank/DDBJ whole genome shotgun (WGS) entry which is preliminary data.</text>
</comment>
<keyword evidence="1" id="KW-0472">Membrane</keyword>
<proteinExistence type="predicted"/>
<name>A0A656K1N8_PSESF</name>
<dbReference type="EMBL" id="AOKF01000748">
    <property type="protein sequence ID" value="EPN65214.1"/>
    <property type="molecule type" value="Genomic_DNA"/>
</dbReference>
<organism evidence="2 3">
    <name type="scientific">Pseudomonas syringae pv. actinidiae ICMP 19096</name>
    <dbReference type="NCBI Taxonomy" id="1194405"/>
    <lineage>
        <taxon>Bacteria</taxon>
        <taxon>Pseudomonadati</taxon>
        <taxon>Pseudomonadota</taxon>
        <taxon>Gammaproteobacteria</taxon>
        <taxon>Pseudomonadales</taxon>
        <taxon>Pseudomonadaceae</taxon>
        <taxon>Pseudomonas</taxon>
        <taxon>Pseudomonas syringae</taxon>
    </lineage>
</organism>
<dbReference type="AlphaFoldDB" id="A0A656K1N8"/>
<dbReference type="Proteomes" id="UP000018849">
    <property type="component" value="Unassembled WGS sequence"/>
</dbReference>
<evidence type="ECO:0000313" key="2">
    <source>
        <dbReference type="EMBL" id="EPN65214.1"/>
    </source>
</evidence>
<sequence length="50" mass="5403">MINKADAVVAEPKAAAPIARVSLTWLLLAQALVVLPFVQHVPISITLLWL</sequence>
<keyword evidence="1" id="KW-1133">Transmembrane helix</keyword>
<evidence type="ECO:0000256" key="1">
    <source>
        <dbReference type="SAM" id="Phobius"/>
    </source>
</evidence>
<gene>
    <name evidence="2" type="ORF">A245_09106</name>
</gene>
<accession>A0A656K1N8</accession>